<evidence type="ECO:0000313" key="1">
    <source>
        <dbReference type="EMBL" id="QOR94573.1"/>
    </source>
</evidence>
<evidence type="ECO:0000313" key="2">
    <source>
        <dbReference type="Proteomes" id="UP000593766"/>
    </source>
</evidence>
<dbReference type="GeneID" id="59453979"/>
<gene>
    <name evidence="1" type="ORF">IMZ38_01135</name>
</gene>
<dbReference type="AlphaFoldDB" id="A0A7M1USV6"/>
<dbReference type="Gene3D" id="3.40.50.300">
    <property type="entry name" value="P-loop containing nucleotide triphosphate hydrolases"/>
    <property type="match status" value="1"/>
</dbReference>
<dbReference type="SUPFAM" id="SSF52540">
    <property type="entry name" value="P-loop containing nucleoside triphosphate hydrolases"/>
    <property type="match status" value="1"/>
</dbReference>
<evidence type="ECO:0008006" key="3">
    <source>
        <dbReference type="Google" id="ProtNLM"/>
    </source>
</evidence>
<dbReference type="EMBL" id="CP063144">
    <property type="protein sequence ID" value="QOR94573.1"/>
    <property type="molecule type" value="Genomic_DNA"/>
</dbReference>
<accession>A0A7M1USV6</accession>
<protein>
    <recommendedName>
        <fullName evidence="3">Thymidylate kinase</fullName>
    </recommendedName>
</protein>
<keyword evidence="2" id="KW-1185">Reference proteome</keyword>
<reference evidence="1 2" key="1">
    <citation type="submission" date="2020-10" db="EMBL/GenBank/DDBJ databases">
        <title>Complete genome sequence of Thermosphaera aggregans strain 3507.</title>
        <authorList>
            <person name="Zayulina K.S."/>
            <person name="Elcheninov A.G."/>
            <person name="Toshchakov S.V."/>
            <person name="Kublanov I.V."/>
            <person name="Kochetkova T.V."/>
        </authorList>
    </citation>
    <scope>NUCLEOTIDE SEQUENCE [LARGE SCALE GENOMIC DNA]</scope>
    <source>
        <strain evidence="1 2">3507</strain>
    </source>
</reference>
<dbReference type="OrthoDB" id="43083at2157"/>
<proteinExistence type="predicted"/>
<dbReference type="InterPro" id="IPR027417">
    <property type="entry name" value="P-loop_NTPase"/>
</dbReference>
<organism evidence="1 2">
    <name type="scientific">Thermosphaera chiliense</name>
    <dbReference type="NCBI Taxonomy" id="3402707"/>
    <lineage>
        <taxon>Archaea</taxon>
        <taxon>Thermoproteota</taxon>
        <taxon>Thermoprotei</taxon>
        <taxon>Desulfurococcales</taxon>
        <taxon>Desulfurococcaceae</taxon>
        <taxon>Thermosphaera</taxon>
    </lineage>
</organism>
<dbReference type="RefSeq" id="WP_193436370.1">
    <property type="nucleotide sequence ID" value="NZ_CP063144.1"/>
</dbReference>
<name>A0A7M1USV6_9CREN</name>
<dbReference type="KEGG" id="tcs:IMZ38_01135"/>
<sequence>MSELNCKMIYFFGPDGTGKTTHADHVASYLRRKGCRVWRTGVKHHHTLAYLLLKLLSGKNPDGLPLSYYGFNDELKQKIRTPWKILELISLLPAIFYRVLLPQLLGYIVICDRYLLDTLVTLSYFLNDQELITGTYARLLTLMIPKHAVLFYMNASTETILQRKKDEPLTSKLVEYYKLAYQVIIRQVKLKVVTIDTSNAKIEDVKNLVMQYMIEHCAIVEQPR</sequence>
<dbReference type="Proteomes" id="UP000593766">
    <property type="component" value="Chromosome"/>
</dbReference>